<dbReference type="AlphaFoldDB" id="A0A0G1TGF7"/>
<evidence type="ECO:0000313" key="7">
    <source>
        <dbReference type="EMBL" id="KKU80836.1"/>
    </source>
</evidence>
<feature type="zinc finger region" description="dksA C4-type" evidence="4">
    <location>
        <begin position="103"/>
        <end position="127"/>
    </location>
</feature>
<evidence type="ECO:0000256" key="3">
    <source>
        <dbReference type="ARBA" id="ARBA00022833"/>
    </source>
</evidence>
<gene>
    <name evidence="7" type="ORF">UY08_C0008G0003</name>
</gene>
<evidence type="ECO:0000256" key="4">
    <source>
        <dbReference type="PROSITE-ProRule" id="PRU00510"/>
    </source>
</evidence>
<dbReference type="Proteomes" id="UP000034212">
    <property type="component" value="Unassembled WGS sequence"/>
</dbReference>
<dbReference type="GO" id="GO:0008270">
    <property type="term" value="F:zinc ion binding"/>
    <property type="evidence" value="ECO:0007669"/>
    <property type="project" value="UniProtKB-KW"/>
</dbReference>
<dbReference type="PROSITE" id="PS01102">
    <property type="entry name" value="ZF_DKSA_1"/>
    <property type="match status" value="1"/>
</dbReference>
<dbReference type="Gene3D" id="1.20.120.910">
    <property type="entry name" value="DksA, coiled-coil domain"/>
    <property type="match status" value="1"/>
</dbReference>
<dbReference type="InterPro" id="IPR000962">
    <property type="entry name" value="Znf_DskA_TraR"/>
</dbReference>
<dbReference type="InterPro" id="IPR020458">
    <property type="entry name" value="Znf_DskA_TraR_CS"/>
</dbReference>
<keyword evidence="2" id="KW-0863">Zinc-finger</keyword>
<sequence length="136" mass="15531">MSKNSINSSSKAKRVLSIPRKLLSPIRSFLLSQLRRLELRRSSLERDDPFVSGRSDNFASPDTTAAEQFGHARSEAMRRELERKTIQIRKALSRIRIGVYGICESCGKMIDTDRLVVFPETTVCIDCERKAESKKR</sequence>
<comment type="caution">
    <text evidence="7">The sequence shown here is derived from an EMBL/GenBank/DDBJ whole genome shotgun (WGS) entry which is preliminary data.</text>
</comment>
<evidence type="ECO:0000259" key="6">
    <source>
        <dbReference type="Pfam" id="PF01258"/>
    </source>
</evidence>
<name>A0A0G1TGF7_9BACT</name>
<dbReference type="PROSITE" id="PS51128">
    <property type="entry name" value="ZF_DKSA_2"/>
    <property type="match status" value="1"/>
</dbReference>
<accession>A0A0G1TGF7</accession>
<dbReference type="EMBL" id="LCOQ01000008">
    <property type="protein sequence ID" value="KKU80836.1"/>
    <property type="molecule type" value="Genomic_DNA"/>
</dbReference>
<dbReference type="PANTHER" id="PTHR33823">
    <property type="entry name" value="RNA POLYMERASE-BINDING TRANSCRIPTION FACTOR DKSA-RELATED"/>
    <property type="match status" value="1"/>
</dbReference>
<reference evidence="7 8" key="1">
    <citation type="journal article" date="2015" name="Nature">
        <title>rRNA introns, odd ribosomes, and small enigmatic genomes across a large radiation of phyla.</title>
        <authorList>
            <person name="Brown C.T."/>
            <person name="Hug L.A."/>
            <person name="Thomas B.C."/>
            <person name="Sharon I."/>
            <person name="Castelle C.J."/>
            <person name="Singh A."/>
            <person name="Wilkins M.J."/>
            <person name="Williams K.H."/>
            <person name="Banfield J.F."/>
        </authorList>
    </citation>
    <scope>NUCLEOTIDE SEQUENCE [LARGE SCALE GENOMIC DNA]</scope>
</reference>
<feature type="domain" description="Zinc finger DksA/TraR C4-type" evidence="6">
    <location>
        <begin position="99"/>
        <end position="132"/>
    </location>
</feature>
<feature type="compositionally biased region" description="Polar residues" evidence="5">
    <location>
        <begin position="54"/>
        <end position="66"/>
    </location>
</feature>
<evidence type="ECO:0000256" key="5">
    <source>
        <dbReference type="SAM" id="MobiDB-lite"/>
    </source>
</evidence>
<evidence type="ECO:0000256" key="1">
    <source>
        <dbReference type="ARBA" id="ARBA00022723"/>
    </source>
</evidence>
<feature type="region of interest" description="Disordered" evidence="5">
    <location>
        <begin position="50"/>
        <end position="74"/>
    </location>
</feature>
<proteinExistence type="predicted"/>
<evidence type="ECO:0000313" key="8">
    <source>
        <dbReference type="Proteomes" id="UP000034212"/>
    </source>
</evidence>
<dbReference type="Pfam" id="PF01258">
    <property type="entry name" value="zf-dskA_traR"/>
    <property type="match status" value="1"/>
</dbReference>
<organism evidence="7 8">
    <name type="scientific">Candidatus Gottesmanbacteria bacterium GW2011_GWA1_47_8</name>
    <dbReference type="NCBI Taxonomy" id="1618438"/>
    <lineage>
        <taxon>Bacteria</taxon>
        <taxon>Candidatus Gottesmaniibacteriota</taxon>
    </lineage>
</organism>
<dbReference type="SUPFAM" id="SSF57716">
    <property type="entry name" value="Glucocorticoid receptor-like (DNA-binding domain)"/>
    <property type="match status" value="1"/>
</dbReference>
<protein>
    <submittedName>
        <fullName evidence="7">Transcriptional regulator, TraR/DksA family</fullName>
    </submittedName>
</protein>
<keyword evidence="1" id="KW-0479">Metal-binding</keyword>
<keyword evidence="3" id="KW-0862">Zinc</keyword>
<evidence type="ECO:0000256" key="2">
    <source>
        <dbReference type="ARBA" id="ARBA00022771"/>
    </source>
</evidence>